<organism evidence="2 3">
    <name type="scientific">Salinivirga cyanobacteriivorans</name>
    <dbReference type="NCBI Taxonomy" id="1307839"/>
    <lineage>
        <taxon>Bacteria</taxon>
        <taxon>Pseudomonadati</taxon>
        <taxon>Bacteroidota</taxon>
        <taxon>Bacteroidia</taxon>
        <taxon>Bacteroidales</taxon>
        <taxon>Salinivirgaceae</taxon>
        <taxon>Salinivirga</taxon>
    </lineage>
</organism>
<keyword evidence="1" id="KW-0812">Transmembrane</keyword>
<feature type="transmembrane region" description="Helical" evidence="1">
    <location>
        <begin position="145"/>
        <end position="167"/>
    </location>
</feature>
<dbReference type="PANTHER" id="PTHR40115">
    <property type="entry name" value="INNER MEMBRANE PROTEIN WITH PEPSY TM HELIX"/>
    <property type="match status" value="1"/>
</dbReference>
<proteinExistence type="predicted"/>
<dbReference type="AlphaFoldDB" id="A0A0S2I445"/>
<keyword evidence="3" id="KW-1185">Reference proteome</keyword>
<accession>A0A0S2I445</accession>
<dbReference type="KEGG" id="blq:L21SP5_03624"/>
<dbReference type="InterPro" id="IPR032307">
    <property type="entry name" value="PepSY_TM-like_2"/>
</dbReference>
<feature type="transmembrane region" description="Helical" evidence="1">
    <location>
        <begin position="35"/>
        <end position="53"/>
    </location>
</feature>
<dbReference type="PANTHER" id="PTHR40115:SF1">
    <property type="entry name" value="INNER MEMBRANE PROTEIN WITH PEPSY TM HELIX"/>
    <property type="match status" value="1"/>
</dbReference>
<protein>
    <submittedName>
        <fullName evidence="2">Uncharacterized protein</fullName>
    </submittedName>
</protein>
<evidence type="ECO:0000313" key="2">
    <source>
        <dbReference type="EMBL" id="ALO17225.1"/>
    </source>
</evidence>
<keyword evidence="1" id="KW-1133">Transmembrane helix</keyword>
<keyword evidence="1" id="KW-0472">Membrane</keyword>
<reference evidence="2 3" key="1">
    <citation type="submission" date="2015-11" db="EMBL/GenBank/DDBJ databases">
        <title>Description and complete genome sequence of a novel strain predominating in hypersaline microbial mats and representing a new family of the Bacteriodetes phylum.</title>
        <authorList>
            <person name="Spring S."/>
            <person name="Bunk B."/>
            <person name="Sproer C."/>
            <person name="Klenk H.-P."/>
        </authorList>
    </citation>
    <scope>NUCLEOTIDE SEQUENCE [LARGE SCALE GENOMIC DNA]</scope>
    <source>
        <strain evidence="2 3">L21-Spi-D4</strain>
    </source>
</reference>
<sequence length="195" mass="22577">MVKSHIIPTIPLKLKNMSWNKKKVQRWFRNLHRDIGYLAVGITLVYALSGFFLSHKNIFSATKTEEFTINFPKELQGDDFINHWNTNTSVKVNHLKESDNQIKLFLEGGTGHYDKASGKVYYEIYKKRPIITFLNQLHNNQKKGWIYIADIYAFLLIFLAVSGLVIVNGKNGFLKRGVWLMVLGIIIVILFVFIN</sequence>
<gene>
    <name evidence="2" type="ORF">L21SP5_03624</name>
</gene>
<name>A0A0S2I445_9BACT</name>
<dbReference type="Pfam" id="PF16357">
    <property type="entry name" value="PepSY_TM_like_2"/>
    <property type="match status" value="1"/>
</dbReference>
<dbReference type="EMBL" id="CP013118">
    <property type="protein sequence ID" value="ALO17225.1"/>
    <property type="molecule type" value="Genomic_DNA"/>
</dbReference>
<feature type="transmembrane region" description="Helical" evidence="1">
    <location>
        <begin position="173"/>
        <end position="194"/>
    </location>
</feature>
<dbReference type="Proteomes" id="UP000064893">
    <property type="component" value="Chromosome"/>
</dbReference>
<evidence type="ECO:0000256" key="1">
    <source>
        <dbReference type="SAM" id="Phobius"/>
    </source>
</evidence>
<dbReference type="STRING" id="1307839.L21SP5_03624"/>
<evidence type="ECO:0000313" key="3">
    <source>
        <dbReference type="Proteomes" id="UP000064893"/>
    </source>
</evidence>